<gene>
    <name evidence="2" type="ORF">BJX68DRAFT_77819</name>
</gene>
<sequence length="79" mass="8699">MLQFHYSESETQWTLPVDDDIFACGSTPSSPNLTSASQTASISQVTQELDTKSDRASDADKTSDEDAEDTVLFKGRCKY</sequence>
<evidence type="ECO:0000313" key="3">
    <source>
        <dbReference type="Proteomes" id="UP001610444"/>
    </source>
</evidence>
<feature type="compositionally biased region" description="Basic and acidic residues" evidence="1">
    <location>
        <begin position="49"/>
        <end position="64"/>
    </location>
</feature>
<dbReference type="Proteomes" id="UP001610444">
    <property type="component" value="Unassembled WGS sequence"/>
</dbReference>
<proteinExistence type="predicted"/>
<evidence type="ECO:0000313" key="2">
    <source>
        <dbReference type="EMBL" id="KAL2860062.1"/>
    </source>
</evidence>
<evidence type="ECO:0000256" key="1">
    <source>
        <dbReference type="SAM" id="MobiDB-lite"/>
    </source>
</evidence>
<name>A0ABR4L686_9EURO</name>
<keyword evidence="3" id="KW-1185">Reference proteome</keyword>
<accession>A0ABR4L686</accession>
<comment type="caution">
    <text evidence="2">The sequence shown here is derived from an EMBL/GenBank/DDBJ whole genome shotgun (WGS) entry which is preliminary data.</text>
</comment>
<organism evidence="2 3">
    <name type="scientific">Aspergillus pseudodeflectus</name>
    <dbReference type="NCBI Taxonomy" id="176178"/>
    <lineage>
        <taxon>Eukaryota</taxon>
        <taxon>Fungi</taxon>
        <taxon>Dikarya</taxon>
        <taxon>Ascomycota</taxon>
        <taxon>Pezizomycotina</taxon>
        <taxon>Eurotiomycetes</taxon>
        <taxon>Eurotiomycetidae</taxon>
        <taxon>Eurotiales</taxon>
        <taxon>Aspergillaceae</taxon>
        <taxon>Aspergillus</taxon>
        <taxon>Aspergillus subgen. Nidulantes</taxon>
    </lineage>
</organism>
<reference evidence="2 3" key="1">
    <citation type="submission" date="2024-07" db="EMBL/GenBank/DDBJ databases">
        <title>Section-level genome sequencing and comparative genomics of Aspergillus sections Usti and Cavernicolus.</title>
        <authorList>
            <consortium name="Lawrence Berkeley National Laboratory"/>
            <person name="Nybo J.L."/>
            <person name="Vesth T.C."/>
            <person name="Theobald S."/>
            <person name="Frisvad J.C."/>
            <person name="Larsen T.O."/>
            <person name="Kjaerboelling I."/>
            <person name="Rothschild-Mancinelli K."/>
            <person name="Lyhne E.K."/>
            <person name="Kogle M.E."/>
            <person name="Barry K."/>
            <person name="Clum A."/>
            <person name="Na H."/>
            <person name="Ledsgaard L."/>
            <person name="Lin J."/>
            <person name="Lipzen A."/>
            <person name="Kuo A."/>
            <person name="Riley R."/>
            <person name="Mondo S."/>
            <person name="LaButti K."/>
            <person name="Haridas S."/>
            <person name="Pangalinan J."/>
            <person name="Salamov A.A."/>
            <person name="Simmons B.A."/>
            <person name="Magnuson J.K."/>
            <person name="Chen J."/>
            <person name="Drula E."/>
            <person name="Henrissat B."/>
            <person name="Wiebenga A."/>
            <person name="Lubbers R.J."/>
            <person name="Gomes A.C."/>
            <person name="Macurrencykelacurrency M.R."/>
            <person name="Stajich J."/>
            <person name="Grigoriev I.V."/>
            <person name="Mortensen U.H."/>
            <person name="De vries R.P."/>
            <person name="Baker S.E."/>
            <person name="Andersen M.R."/>
        </authorList>
    </citation>
    <scope>NUCLEOTIDE SEQUENCE [LARGE SCALE GENOMIC DNA]</scope>
    <source>
        <strain evidence="2 3">CBS 756.74</strain>
    </source>
</reference>
<dbReference type="RefSeq" id="XP_070904753.1">
    <property type="nucleotide sequence ID" value="XM_071049745.1"/>
</dbReference>
<dbReference type="GeneID" id="98164909"/>
<feature type="compositionally biased region" description="Polar residues" evidence="1">
    <location>
        <begin position="26"/>
        <end position="48"/>
    </location>
</feature>
<protein>
    <submittedName>
        <fullName evidence="2">Uncharacterized protein</fullName>
    </submittedName>
</protein>
<dbReference type="EMBL" id="JBFXLR010000002">
    <property type="protein sequence ID" value="KAL2860062.1"/>
    <property type="molecule type" value="Genomic_DNA"/>
</dbReference>
<feature type="region of interest" description="Disordered" evidence="1">
    <location>
        <begin position="26"/>
        <end position="69"/>
    </location>
</feature>